<dbReference type="EC" id="2.7.1.12" evidence="3 9"/>
<gene>
    <name evidence="10" type="ORF">CANARDRAFT_6503</name>
</gene>
<evidence type="ECO:0000256" key="6">
    <source>
        <dbReference type="ARBA" id="ARBA00022777"/>
    </source>
</evidence>
<keyword evidence="11" id="KW-1185">Reference proteome</keyword>
<evidence type="ECO:0000256" key="8">
    <source>
        <dbReference type="ARBA" id="ARBA00048090"/>
    </source>
</evidence>
<dbReference type="PANTHER" id="PTHR43442">
    <property type="entry name" value="GLUCONOKINASE-RELATED"/>
    <property type="match status" value="1"/>
</dbReference>
<keyword evidence="6 9" id="KW-0418">Kinase</keyword>
<comment type="similarity">
    <text evidence="2 9">Belongs to the gluconokinase GntK/GntV family.</text>
</comment>
<dbReference type="GO" id="GO:0046316">
    <property type="term" value="F:gluconokinase activity"/>
    <property type="evidence" value="ECO:0007669"/>
    <property type="project" value="UniProtKB-EC"/>
</dbReference>
<dbReference type="GO" id="GO:0005524">
    <property type="term" value="F:ATP binding"/>
    <property type="evidence" value="ECO:0007669"/>
    <property type="project" value="UniProtKB-KW"/>
</dbReference>
<dbReference type="GO" id="GO:0005737">
    <property type="term" value="C:cytoplasm"/>
    <property type="evidence" value="ECO:0007669"/>
    <property type="project" value="TreeGrafter"/>
</dbReference>
<dbReference type="Gene3D" id="3.40.50.300">
    <property type="entry name" value="P-loop containing nucleotide triphosphate hydrolases"/>
    <property type="match status" value="1"/>
</dbReference>
<dbReference type="Proteomes" id="UP000094801">
    <property type="component" value="Unassembled WGS sequence"/>
</dbReference>
<keyword evidence="4 9" id="KW-0808">Transferase</keyword>
<dbReference type="InterPro" id="IPR006001">
    <property type="entry name" value="Therm_gnt_kin"/>
</dbReference>
<reference evidence="11" key="1">
    <citation type="submission" date="2016-04" db="EMBL/GenBank/DDBJ databases">
        <title>Comparative genomics of biotechnologically important yeasts.</title>
        <authorList>
            <consortium name="DOE Joint Genome Institute"/>
            <person name="Riley R."/>
            <person name="Haridas S."/>
            <person name="Wolfe K.H."/>
            <person name="Lopes M.R."/>
            <person name="Hittinger C.T."/>
            <person name="Goker M."/>
            <person name="Salamov A."/>
            <person name="Wisecaver J."/>
            <person name="Long T.M."/>
            <person name="Aerts A.L."/>
            <person name="Barry K."/>
            <person name="Choi C."/>
            <person name="Clum A."/>
            <person name="Coughlan A.Y."/>
            <person name="Deshpande S."/>
            <person name="Douglass A.P."/>
            <person name="Hanson S.J."/>
            <person name="Klenk H.-P."/>
            <person name="Labutti K."/>
            <person name="Lapidus A."/>
            <person name="Lindquist E."/>
            <person name="Lipzen A."/>
            <person name="Meier-Kolthoff J.P."/>
            <person name="Ohm R.A."/>
            <person name="Otillar R.P."/>
            <person name="Pangilinan J."/>
            <person name="Peng Y."/>
            <person name="Rokas A."/>
            <person name="Rosa C.A."/>
            <person name="Scheuner C."/>
            <person name="Sibirny A.A."/>
            <person name="Slot J.C."/>
            <person name="Stielow J.B."/>
            <person name="Sun H."/>
            <person name="Kurtzman C.P."/>
            <person name="Blackwell M."/>
            <person name="Grigoriev I.V."/>
            <person name="Jeffries T.W."/>
        </authorList>
    </citation>
    <scope>NUCLEOTIDE SEQUENCE [LARGE SCALE GENOMIC DNA]</scope>
    <source>
        <strain evidence="11">NRRL YB-2248</strain>
    </source>
</reference>
<dbReference type="Pfam" id="PF01202">
    <property type="entry name" value="SKI"/>
    <property type="match status" value="1"/>
</dbReference>
<proteinExistence type="inferred from homology"/>
<dbReference type="CDD" id="cd02021">
    <property type="entry name" value="GntK"/>
    <property type="match status" value="1"/>
</dbReference>
<evidence type="ECO:0000256" key="3">
    <source>
        <dbReference type="ARBA" id="ARBA00012054"/>
    </source>
</evidence>
<evidence type="ECO:0000256" key="1">
    <source>
        <dbReference type="ARBA" id="ARBA00004875"/>
    </source>
</evidence>
<evidence type="ECO:0000256" key="4">
    <source>
        <dbReference type="ARBA" id="ARBA00022679"/>
    </source>
</evidence>
<name>A0A1E4T5B5_9ASCO</name>
<dbReference type="NCBIfam" id="TIGR01313">
    <property type="entry name" value="therm_gnt_kin"/>
    <property type="match status" value="1"/>
</dbReference>
<dbReference type="STRING" id="983967.A0A1E4T5B5"/>
<comment type="catalytic activity">
    <reaction evidence="8 9">
        <text>D-gluconate + ATP = 6-phospho-D-gluconate + ADP + H(+)</text>
        <dbReference type="Rhea" id="RHEA:19433"/>
        <dbReference type="ChEBI" id="CHEBI:15378"/>
        <dbReference type="ChEBI" id="CHEBI:18391"/>
        <dbReference type="ChEBI" id="CHEBI:30616"/>
        <dbReference type="ChEBI" id="CHEBI:58759"/>
        <dbReference type="ChEBI" id="CHEBI:456216"/>
        <dbReference type="EC" id="2.7.1.12"/>
    </reaction>
</comment>
<evidence type="ECO:0000256" key="9">
    <source>
        <dbReference type="RuleBase" id="RU363066"/>
    </source>
</evidence>
<dbReference type="InterPro" id="IPR031322">
    <property type="entry name" value="Shikimate/glucono_kinase"/>
</dbReference>
<sequence length="185" mass="20936">MVKLIIYVGGPSGCGKSTIGEILAKELGCKFLEGDSYHPIENINKMSQGIPLKDDDRWDWLKRLTLEACKVVFETSDEFVVVSCSILKKKYRGYIKEVVVNGCCSDVQTFSVFLNNDFDIIHERMKARGDHFMKSEMLKSQFADMEIPSTQEAGVVGVYCGTKTQDEISEQVLRLTKEYIKQKSV</sequence>
<evidence type="ECO:0000256" key="2">
    <source>
        <dbReference type="ARBA" id="ARBA00008420"/>
    </source>
</evidence>
<dbReference type="UniPathway" id="UPA00792"/>
<dbReference type="InterPro" id="IPR027417">
    <property type="entry name" value="P-loop_NTPase"/>
</dbReference>
<evidence type="ECO:0000313" key="11">
    <source>
        <dbReference type="Proteomes" id="UP000094801"/>
    </source>
</evidence>
<comment type="pathway">
    <text evidence="1 9">Carbohydrate acid metabolism; D-gluconate degradation.</text>
</comment>
<evidence type="ECO:0000256" key="7">
    <source>
        <dbReference type="ARBA" id="ARBA00022840"/>
    </source>
</evidence>
<dbReference type="SUPFAM" id="SSF52540">
    <property type="entry name" value="P-loop containing nucleoside triphosphate hydrolases"/>
    <property type="match status" value="1"/>
</dbReference>
<protein>
    <recommendedName>
        <fullName evidence="3 9">Gluconokinase</fullName>
        <ecNumber evidence="3 9">2.7.1.12</ecNumber>
    </recommendedName>
</protein>
<dbReference type="GO" id="GO:0005975">
    <property type="term" value="P:carbohydrate metabolic process"/>
    <property type="evidence" value="ECO:0007669"/>
    <property type="project" value="InterPro"/>
</dbReference>
<organism evidence="10 11">
    <name type="scientific">[Candida] arabinofermentans NRRL YB-2248</name>
    <dbReference type="NCBI Taxonomy" id="983967"/>
    <lineage>
        <taxon>Eukaryota</taxon>
        <taxon>Fungi</taxon>
        <taxon>Dikarya</taxon>
        <taxon>Ascomycota</taxon>
        <taxon>Saccharomycotina</taxon>
        <taxon>Pichiomycetes</taxon>
        <taxon>Pichiales</taxon>
        <taxon>Pichiaceae</taxon>
        <taxon>Ogataea</taxon>
        <taxon>Ogataea/Candida clade</taxon>
    </lineage>
</organism>
<dbReference type="OrthoDB" id="275177at2759"/>
<dbReference type="EMBL" id="KV453849">
    <property type="protein sequence ID" value="ODV86936.1"/>
    <property type="molecule type" value="Genomic_DNA"/>
</dbReference>
<keyword evidence="5 9" id="KW-0547">Nucleotide-binding</keyword>
<keyword evidence="7 9" id="KW-0067">ATP-binding</keyword>
<dbReference type="PANTHER" id="PTHR43442:SF3">
    <property type="entry name" value="GLUCONOKINASE-RELATED"/>
    <property type="match status" value="1"/>
</dbReference>
<accession>A0A1E4T5B5</accession>
<evidence type="ECO:0000313" key="10">
    <source>
        <dbReference type="EMBL" id="ODV86936.1"/>
    </source>
</evidence>
<evidence type="ECO:0000256" key="5">
    <source>
        <dbReference type="ARBA" id="ARBA00022741"/>
    </source>
</evidence>
<dbReference type="AlphaFoldDB" id="A0A1E4T5B5"/>